<evidence type="ECO:0008006" key="6">
    <source>
        <dbReference type="Google" id="ProtNLM"/>
    </source>
</evidence>
<feature type="transmembrane region" description="Helical" evidence="2">
    <location>
        <begin position="269"/>
        <end position="288"/>
    </location>
</feature>
<accession>A0A5J4YT19</accession>
<dbReference type="EMBL" id="VRMN01000005">
    <property type="protein sequence ID" value="KAA8493933.1"/>
    <property type="molecule type" value="Genomic_DNA"/>
</dbReference>
<keyword evidence="2" id="KW-0472">Membrane</keyword>
<dbReference type="Proteomes" id="UP000324585">
    <property type="component" value="Unassembled WGS sequence"/>
</dbReference>
<sequence length="378" mass="40822">MARTPRCPSVVLLALCVLIATGLPLLVAAERNRKLRFTNLDVSGDLRSGPAAAPASVSAAAATMSNTQDDAVLSPLVDGRDTGGSETRSMSQRHVQKSVATEIEHAVSSMYSDKSAAEDKRSALESGREGVAEAASHFVWKAYTYLLARFLSNSEIANSSKEETQSPVYRSRVLISTQTYEDGPDETIQGFRDGEPPSAMSDAAHDATFRAEDRSTQTSVELSDTFLTRNASITPHAVPAPVDADRRLIGDVNASVGLERASAFPMDRLGVALVFCGICAACIVTVAAKPPRDITVASAHHSWALFRRCGLLQQEGDEFHDLEAGMRRFRHESSSILRPMLEDPLSGYLQLHNDKGFQGANLHSISIPTDVKVFDHIV</sequence>
<evidence type="ECO:0000313" key="5">
    <source>
        <dbReference type="Proteomes" id="UP000324585"/>
    </source>
</evidence>
<keyword evidence="5" id="KW-1185">Reference proteome</keyword>
<protein>
    <recommendedName>
        <fullName evidence="6">Transmembrane protein</fullName>
    </recommendedName>
</protein>
<evidence type="ECO:0000256" key="1">
    <source>
        <dbReference type="SAM" id="MobiDB-lite"/>
    </source>
</evidence>
<evidence type="ECO:0000256" key="3">
    <source>
        <dbReference type="SAM" id="SignalP"/>
    </source>
</evidence>
<gene>
    <name evidence="4" type="ORF">FVE85_3908</name>
</gene>
<name>A0A5J4YT19_PORPP</name>
<keyword evidence="3" id="KW-0732">Signal</keyword>
<feature type="compositionally biased region" description="Polar residues" evidence="1">
    <location>
        <begin position="84"/>
        <end position="93"/>
    </location>
</feature>
<organism evidence="4 5">
    <name type="scientific">Porphyridium purpureum</name>
    <name type="common">Red alga</name>
    <name type="synonym">Porphyridium cruentum</name>
    <dbReference type="NCBI Taxonomy" id="35688"/>
    <lineage>
        <taxon>Eukaryota</taxon>
        <taxon>Rhodophyta</taxon>
        <taxon>Bangiophyceae</taxon>
        <taxon>Porphyridiales</taxon>
        <taxon>Porphyridiaceae</taxon>
        <taxon>Porphyridium</taxon>
    </lineage>
</organism>
<comment type="caution">
    <text evidence="4">The sequence shown here is derived from an EMBL/GenBank/DDBJ whole genome shotgun (WGS) entry which is preliminary data.</text>
</comment>
<keyword evidence="2" id="KW-0812">Transmembrane</keyword>
<evidence type="ECO:0000313" key="4">
    <source>
        <dbReference type="EMBL" id="KAA8493933.1"/>
    </source>
</evidence>
<feature type="chain" id="PRO_5023900481" description="Transmembrane protein" evidence="3">
    <location>
        <begin position="23"/>
        <end position="378"/>
    </location>
</feature>
<dbReference type="AlphaFoldDB" id="A0A5J4YT19"/>
<keyword evidence="2" id="KW-1133">Transmembrane helix</keyword>
<feature type="region of interest" description="Disordered" evidence="1">
    <location>
        <begin position="73"/>
        <end position="95"/>
    </location>
</feature>
<feature type="signal peptide" evidence="3">
    <location>
        <begin position="1"/>
        <end position="22"/>
    </location>
</feature>
<evidence type="ECO:0000256" key="2">
    <source>
        <dbReference type="SAM" id="Phobius"/>
    </source>
</evidence>
<reference evidence="5" key="1">
    <citation type="journal article" date="2019" name="Nat. Commun.">
        <title>Expansion of phycobilisome linker gene families in mesophilic red algae.</title>
        <authorList>
            <person name="Lee J."/>
            <person name="Kim D."/>
            <person name="Bhattacharya D."/>
            <person name="Yoon H.S."/>
        </authorList>
    </citation>
    <scope>NUCLEOTIDE SEQUENCE [LARGE SCALE GENOMIC DNA]</scope>
    <source>
        <strain evidence="5">CCMP 1328</strain>
    </source>
</reference>
<proteinExistence type="predicted"/>